<keyword evidence="3" id="KW-1185">Reference proteome</keyword>
<dbReference type="InterPro" id="IPR013022">
    <property type="entry name" value="Xyl_isomerase-like_TIM-brl"/>
</dbReference>
<evidence type="ECO:0000313" key="3">
    <source>
        <dbReference type="Proteomes" id="UP000002931"/>
    </source>
</evidence>
<dbReference type="InterPro" id="IPR050312">
    <property type="entry name" value="IolE/XylAMocC-like"/>
</dbReference>
<reference evidence="2 3" key="1">
    <citation type="journal article" date="2010" name="J. Bacteriol.">
        <title>Genome sequences of Pelagibaca bermudensis HTCC2601T and Maritimibacter alkaliphilus HTCC2654T, the type strains of two marine Roseobacter genera.</title>
        <authorList>
            <person name="Thrash J.C."/>
            <person name="Cho J.C."/>
            <person name="Ferriera S."/>
            <person name="Johnson J."/>
            <person name="Vergin K.L."/>
            <person name="Giovannoni S.J."/>
        </authorList>
    </citation>
    <scope>NUCLEOTIDE SEQUENCE [LARGE SCALE GENOMIC DNA]</scope>
    <source>
        <strain evidence="2 3">HTCC2654</strain>
    </source>
</reference>
<evidence type="ECO:0000259" key="1">
    <source>
        <dbReference type="Pfam" id="PF01261"/>
    </source>
</evidence>
<comment type="caution">
    <text evidence="2">The sequence shown here is derived from an EMBL/GenBank/DDBJ whole genome shotgun (WGS) entry which is preliminary data.</text>
</comment>
<proteinExistence type="predicted"/>
<dbReference type="Pfam" id="PF01261">
    <property type="entry name" value="AP_endonuc_2"/>
    <property type="match status" value="1"/>
</dbReference>
<protein>
    <recommendedName>
        <fullName evidence="1">Xylose isomerase-like TIM barrel domain-containing protein</fullName>
    </recommendedName>
</protein>
<dbReference type="EMBL" id="AAMT01000016">
    <property type="protein sequence ID" value="EAQ11403.1"/>
    <property type="molecule type" value="Genomic_DNA"/>
</dbReference>
<dbReference type="STRING" id="314271.RB2654_23613"/>
<feature type="domain" description="Xylose isomerase-like TIM barrel" evidence="1">
    <location>
        <begin position="21"/>
        <end position="236"/>
    </location>
</feature>
<dbReference type="AlphaFoldDB" id="A3VK98"/>
<organism evidence="2 3">
    <name type="scientific">Maritimibacter alkaliphilus HTCC2654</name>
    <dbReference type="NCBI Taxonomy" id="314271"/>
    <lineage>
        <taxon>Bacteria</taxon>
        <taxon>Pseudomonadati</taxon>
        <taxon>Pseudomonadota</taxon>
        <taxon>Alphaproteobacteria</taxon>
        <taxon>Rhodobacterales</taxon>
        <taxon>Roseobacteraceae</taxon>
        <taxon>Maritimibacter</taxon>
    </lineage>
</organism>
<dbReference type="SUPFAM" id="SSF51658">
    <property type="entry name" value="Xylose isomerase-like"/>
    <property type="match status" value="1"/>
</dbReference>
<dbReference type="RefSeq" id="WP_008327672.1">
    <property type="nucleotide sequence ID" value="NZ_AAMT01000016.1"/>
</dbReference>
<dbReference type="PANTHER" id="PTHR12110">
    <property type="entry name" value="HYDROXYPYRUVATE ISOMERASE"/>
    <property type="match status" value="1"/>
</dbReference>
<gene>
    <name evidence="2" type="ORF">RB2654_23613</name>
</gene>
<dbReference type="Proteomes" id="UP000002931">
    <property type="component" value="Unassembled WGS sequence"/>
</dbReference>
<dbReference type="Gene3D" id="3.20.20.150">
    <property type="entry name" value="Divalent-metal-dependent TIM barrel enzymes"/>
    <property type="match status" value="1"/>
</dbReference>
<evidence type="ECO:0000313" key="2">
    <source>
        <dbReference type="EMBL" id="EAQ11403.1"/>
    </source>
</evidence>
<dbReference type="PANTHER" id="PTHR12110:SF48">
    <property type="entry name" value="BLL3656 PROTEIN"/>
    <property type="match status" value="1"/>
</dbReference>
<dbReference type="HOGENOM" id="CLU_035063_4_0_5"/>
<name>A3VK98_9RHOB</name>
<sequence>MERLSLHQLVAITAQPEEMVEIAAKLDCPTVTLFAQHSKNSGAPYVESVERARALKAQADDLGVGVYSLEVFGLGPDGITDDLRTGLEVGGTLGAKRLTVVIGDDDLSRAQDTLAAFVPLAEAHGMSPHVEFHAFGKITTYPQLCDFLSGVDATTAISADVLHFYRNEGGIGSMSQPCAVPIGHAQLCDGPLERARDEWLFEAVNDRKIPGEGAFDLIGFLQALPGDVRIDVEVPTEPARFPNGTHYERCEAVMSAARRILNQAGVA</sequence>
<dbReference type="InterPro" id="IPR036237">
    <property type="entry name" value="Xyl_isomerase-like_sf"/>
</dbReference>
<accession>A3VK98</accession>
<dbReference type="OrthoDB" id="9072761at2"/>